<reference evidence="2" key="1">
    <citation type="submission" date="2013-11" db="EMBL/GenBank/DDBJ databases">
        <title>The Genome Sequence of Phytophthora parasitica CHvinca01.</title>
        <authorList>
            <consortium name="The Broad Institute Genomics Platform"/>
            <person name="Russ C."/>
            <person name="Tyler B."/>
            <person name="Panabieres F."/>
            <person name="Shan W."/>
            <person name="Tripathy S."/>
            <person name="Grunwald N."/>
            <person name="Machado M."/>
            <person name="Johnson C.S."/>
            <person name="Arredondo F."/>
            <person name="Hong C."/>
            <person name="Coffey M."/>
            <person name="Young S.K."/>
            <person name="Zeng Q."/>
            <person name="Gargeya S."/>
            <person name="Fitzgerald M."/>
            <person name="Abouelleil A."/>
            <person name="Alvarado L."/>
            <person name="Chapman S.B."/>
            <person name="Gainer-Dewar J."/>
            <person name="Goldberg J."/>
            <person name="Griggs A."/>
            <person name="Gujja S."/>
            <person name="Hansen M."/>
            <person name="Howarth C."/>
            <person name="Imamovic A."/>
            <person name="Ireland A."/>
            <person name="Larimer J."/>
            <person name="McCowan C."/>
            <person name="Murphy C."/>
            <person name="Pearson M."/>
            <person name="Poon T.W."/>
            <person name="Priest M."/>
            <person name="Roberts A."/>
            <person name="Saif S."/>
            <person name="Shea T."/>
            <person name="Sykes S."/>
            <person name="Wortman J."/>
            <person name="Nusbaum C."/>
            <person name="Birren B."/>
        </authorList>
    </citation>
    <scope>NUCLEOTIDE SEQUENCE [LARGE SCALE GENOMIC DNA]</scope>
    <source>
        <strain evidence="2">CHvinca01</strain>
    </source>
</reference>
<gene>
    <name evidence="3" type="ORF">L914_07210</name>
    <name evidence="1" type="ORF">L916_07262</name>
    <name evidence="2" type="ORF">L917_07153</name>
</gene>
<dbReference type="EMBL" id="KI672518">
    <property type="protein sequence ID" value="ETL41826.1"/>
    <property type="molecule type" value="Genomic_DNA"/>
</dbReference>
<proteinExistence type="predicted"/>
<dbReference type="AlphaFoldDB" id="W2NJU4"/>
<reference evidence="1 4" key="2">
    <citation type="submission" date="2013-11" db="EMBL/GenBank/DDBJ databases">
        <title>The Genome Sequence of Phytophthora parasitica CJ05E6.</title>
        <authorList>
            <consortium name="The Broad Institute Genomics Platform"/>
            <person name="Russ C."/>
            <person name="Tyler B."/>
            <person name="Panabieres F."/>
            <person name="Shan W."/>
            <person name="Tripathy S."/>
            <person name="Grunwald N."/>
            <person name="Machado M."/>
            <person name="Johnson C.S."/>
            <person name="Arredondo F."/>
            <person name="Hong C."/>
            <person name="Coffey M."/>
            <person name="Young S.K."/>
            <person name="Zeng Q."/>
            <person name="Gargeya S."/>
            <person name="Fitzgerald M."/>
            <person name="Abouelleil A."/>
            <person name="Alvarado L."/>
            <person name="Chapman S.B."/>
            <person name="Gainer-Dewar J."/>
            <person name="Goldberg J."/>
            <person name="Griggs A."/>
            <person name="Gujja S."/>
            <person name="Hansen M."/>
            <person name="Howarth C."/>
            <person name="Imamovic A."/>
            <person name="Ireland A."/>
            <person name="Larimer J."/>
            <person name="McCowan C."/>
            <person name="Murphy C."/>
            <person name="Pearson M."/>
            <person name="Poon T.W."/>
            <person name="Priest M."/>
            <person name="Roberts A."/>
            <person name="Saif S."/>
            <person name="Shea T."/>
            <person name="Sykes S."/>
            <person name="Wortman J."/>
            <person name="Nusbaum C."/>
            <person name="Birren B."/>
        </authorList>
    </citation>
    <scope>NUCLEOTIDE SEQUENCE [LARGE SCALE GENOMIC DNA]</scope>
    <source>
        <strain evidence="1 4">CJ05E6</strain>
    </source>
</reference>
<sequence>MGSYTSPVISIGSRLECPSRFAICSGVSSGFGSTVTRLRMLFSFKPRESWVRATPVEATKPRSVVRLANGSASILAASSPSVKAGDDRGCYAAGRQ</sequence>
<dbReference type="EMBL" id="KI692463">
    <property type="protein sequence ID" value="ETM48213.1"/>
    <property type="molecule type" value="Genomic_DNA"/>
</dbReference>
<name>W2NJU4_PHYNI</name>
<reference evidence="3" key="3">
    <citation type="submission" date="2013-11" db="EMBL/GenBank/DDBJ databases">
        <title>The Genome Sequence of Phytophthora parasitica IAC_01/95.</title>
        <authorList>
            <consortium name="The Broad Institute Genomics Platform"/>
            <person name="Russ C."/>
            <person name="Tyler B."/>
            <person name="Panabieres F."/>
            <person name="Shan W."/>
            <person name="Tripathy S."/>
            <person name="Grunwald N."/>
            <person name="Machado M."/>
            <person name="Johnson C.S."/>
            <person name="Arredondo F."/>
            <person name="Hong C."/>
            <person name="Coffey M."/>
            <person name="Young S.K."/>
            <person name="Zeng Q."/>
            <person name="Gargeya S."/>
            <person name="Fitzgerald M."/>
            <person name="Abouelleil A."/>
            <person name="Alvarado L."/>
            <person name="Chapman S.B."/>
            <person name="Gainer-Dewar J."/>
            <person name="Goldberg J."/>
            <person name="Griggs A."/>
            <person name="Gujja S."/>
            <person name="Hansen M."/>
            <person name="Howarth C."/>
            <person name="Imamovic A."/>
            <person name="Ireland A."/>
            <person name="Larimer J."/>
            <person name="McCowan C."/>
            <person name="Murphy C."/>
            <person name="Pearson M."/>
            <person name="Poon T.W."/>
            <person name="Priest M."/>
            <person name="Roberts A."/>
            <person name="Saif S."/>
            <person name="Shea T."/>
            <person name="Sykes S."/>
            <person name="Wortman J."/>
            <person name="Nusbaum C."/>
            <person name="Birren B."/>
        </authorList>
    </citation>
    <scope>NUCLEOTIDE SEQUENCE [LARGE SCALE GENOMIC DNA]</scope>
    <source>
        <strain evidence="3">IAC_01/95</strain>
    </source>
</reference>
<dbReference type="EMBL" id="KI679248">
    <property type="protein sequence ID" value="ETL94977.1"/>
    <property type="molecule type" value="Genomic_DNA"/>
</dbReference>
<evidence type="ECO:0000313" key="1">
    <source>
        <dbReference type="EMBL" id="ETL41826.1"/>
    </source>
</evidence>
<evidence type="ECO:0000313" key="3">
    <source>
        <dbReference type="EMBL" id="ETM48213.1"/>
    </source>
</evidence>
<accession>W2NJU4</accession>
<dbReference type="Proteomes" id="UP000054532">
    <property type="component" value="Unassembled WGS sequence"/>
</dbReference>
<protein>
    <submittedName>
        <fullName evidence="3">Uncharacterized protein</fullName>
    </submittedName>
</protein>
<organism evidence="3">
    <name type="scientific">Phytophthora nicotianae</name>
    <name type="common">Potato buckeye rot agent</name>
    <name type="synonym">Phytophthora parasitica</name>
    <dbReference type="NCBI Taxonomy" id="4792"/>
    <lineage>
        <taxon>Eukaryota</taxon>
        <taxon>Sar</taxon>
        <taxon>Stramenopiles</taxon>
        <taxon>Oomycota</taxon>
        <taxon>Peronosporomycetes</taxon>
        <taxon>Peronosporales</taxon>
        <taxon>Peronosporaceae</taxon>
        <taxon>Phytophthora</taxon>
    </lineage>
</organism>
<evidence type="ECO:0000313" key="2">
    <source>
        <dbReference type="EMBL" id="ETL94977.1"/>
    </source>
</evidence>
<evidence type="ECO:0000313" key="4">
    <source>
        <dbReference type="Proteomes" id="UP000053864"/>
    </source>
</evidence>
<dbReference type="Proteomes" id="UP000054423">
    <property type="component" value="Unassembled WGS sequence"/>
</dbReference>
<dbReference type="Proteomes" id="UP000053864">
    <property type="component" value="Unassembled WGS sequence"/>
</dbReference>